<dbReference type="AlphaFoldDB" id="A0A6A5SKY7"/>
<proteinExistence type="predicted"/>
<dbReference type="GO" id="GO:0046983">
    <property type="term" value="F:protein dimerization activity"/>
    <property type="evidence" value="ECO:0007669"/>
    <property type="project" value="InterPro"/>
</dbReference>
<evidence type="ECO:0000259" key="1">
    <source>
        <dbReference type="Pfam" id="PF05699"/>
    </source>
</evidence>
<reference evidence="2" key="1">
    <citation type="journal article" date="2020" name="Stud. Mycol.">
        <title>101 Dothideomycetes genomes: a test case for predicting lifestyles and emergence of pathogens.</title>
        <authorList>
            <person name="Haridas S."/>
            <person name="Albert R."/>
            <person name="Binder M."/>
            <person name="Bloem J."/>
            <person name="Labutti K."/>
            <person name="Salamov A."/>
            <person name="Andreopoulos B."/>
            <person name="Baker S."/>
            <person name="Barry K."/>
            <person name="Bills G."/>
            <person name="Bluhm B."/>
            <person name="Cannon C."/>
            <person name="Castanera R."/>
            <person name="Culley D."/>
            <person name="Daum C."/>
            <person name="Ezra D."/>
            <person name="Gonzalez J."/>
            <person name="Henrissat B."/>
            <person name="Kuo A."/>
            <person name="Liang C."/>
            <person name="Lipzen A."/>
            <person name="Lutzoni F."/>
            <person name="Magnuson J."/>
            <person name="Mondo S."/>
            <person name="Nolan M."/>
            <person name="Ohm R."/>
            <person name="Pangilinan J."/>
            <person name="Park H.-J."/>
            <person name="Ramirez L."/>
            <person name="Alfaro M."/>
            <person name="Sun H."/>
            <person name="Tritt A."/>
            <person name="Yoshinaga Y."/>
            <person name="Zwiers L.-H."/>
            <person name="Turgeon B."/>
            <person name="Goodwin S."/>
            <person name="Spatafora J."/>
            <person name="Crous P."/>
            <person name="Grigoriev I."/>
        </authorList>
    </citation>
    <scope>NUCLEOTIDE SEQUENCE</scope>
    <source>
        <strain evidence="2">CBS 161.51</strain>
    </source>
</reference>
<sequence length="423" mass="47945">MAVDLHLLTNSKNKRLKQSSQLEKYFDDLLHKYTNGSEKDIALIDNLWAWWLQVGRQKYPVVFKMATNLLSIPCDSQNVTIASKAASTDAHGSSLLRYLSSLTTHMEKLQHLATSVTRTGGTDNPDQMKDYNALLGYFECTQGLETLEFDMADIDHRVLSQAMDKWTLQVASSHDKLPLLSHIGFWCDKQTNPMELEHIPELSRPAGMAEHPSVNESTADDSRSKGLTVMKHGEVIESFIGPTRMNDNERVYSCGSWRLQILLSPLSARQVLGFRRWQSFHRKHDGLVETLLAIMIKRISILLPTLRSCLSFDLGAAQKAFSTSPATQICNLPASIEQNVVIDPSEALEWFNVFERSSVQNFSSSFPSSPLQADWMYFVPILHIYSHTYIHTTTYHLQQQYDDKSVHSQLPARCTVRPMLSIP</sequence>
<keyword evidence="3" id="KW-1185">Reference proteome</keyword>
<dbReference type="EMBL" id="ML976069">
    <property type="protein sequence ID" value="KAF1940099.1"/>
    <property type="molecule type" value="Genomic_DNA"/>
</dbReference>
<protein>
    <recommendedName>
        <fullName evidence="1">HAT C-terminal dimerisation domain-containing protein</fullName>
    </recommendedName>
</protein>
<dbReference type="Proteomes" id="UP000800038">
    <property type="component" value="Unassembled WGS sequence"/>
</dbReference>
<dbReference type="Pfam" id="PF05699">
    <property type="entry name" value="Dimer_Tnp_hAT"/>
    <property type="match status" value="1"/>
</dbReference>
<dbReference type="InterPro" id="IPR008906">
    <property type="entry name" value="HATC_C_dom"/>
</dbReference>
<evidence type="ECO:0000313" key="3">
    <source>
        <dbReference type="Proteomes" id="UP000800038"/>
    </source>
</evidence>
<name>A0A6A5SKY7_9PLEO</name>
<feature type="domain" description="HAT C-terminal dimerisation" evidence="1">
    <location>
        <begin position="48"/>
        <end position="103"/>
    </location>
</feature>
<organism evidence="2 3">
    <name type="scientific">Clathrospora elynae</name>
    <dbReference type="NCBI Taxonomy" id="706981"/>
    <lineage>
        <taxon>Eukaryota</taxon>
        <taxon>Fungi</taxon>
        <taxon>Dikarya</taxon>
        <taxon>Ascomycota</taxon>
        <taxon>Pezizomycotina</taxon>
        <taxon>Dothideomycetes</taxon>
        <taxon>Pleosporomycetidae</taxon>
        <taxon>Pleosporales</taxon>
        <taxon>Diademaceae</taxon>
        <taxon>Clathrospora</taxon>
    </lineage>
</organism>
<dbReference type="OrthoDB" id="2610923at2759"/>
<accession>A0A6A5SKY7</accession>
<gene>
    <name evidence="2" type="ORF">EJ02DRAFT_467662</name>
</gene>
<evidence type="ECO:0000313" key="2">
    <source>
        <dbReference type="EMBL" id="KAF1940099.1"/>
    </source>
</evidence>